<dbReference type="EMBL" id="RCMV01000219">
    <property type="protein sequence ID" value="KAG3221426.1"/>
    <property type="molecule type" value="Genomic_DNA"/>
</dbReference>
<dbReference type="Proteomes" id="UP000735874">
    <property type="component" value="Unassembled WGS sequence"/>
</dbReference>
<organism evidence="2 3">
    <name type="scientific">Phytophthora cactorum</name>
    <dbReference type="NCBI Taxonomy" id="29920"/>
    <lineage>
        <taxon>Eukaryota</taxon>
        <taxon>Sar</taxon>
        <taxon>Stramenopiles</taxon>
        <taxon>Oomycota</taxon>
        <taxon>Peronosporomycetes</taxon>
        <taxon>Peronosporales</taxon>
        <taxon>Peronosporaceae</taxon>
        <taxon>Phytophthora</taxon>
    </lineage>
</organism>
<dbReference type="Proteomes" id="UP000760860">
    <property type="component" value="Unassembled WGS sequence"/>
</dbReference>
<dbReference type="AlphaFoldDB" id="A0A8T1IBF2"/>
<accession>A0A8T1IBF2</accession>
<protein>
    <submittedName>
        <fullName evidence="2">Uncharacterized protein</fullName>
    </submittedName>
</protein>
<gene>
    <name evidence="1" type="ORF">PC113_g9689</name>
    <name evidence="2" type="ORF">PC129_g7836</name>
</gene>
<evidence type="ECO:0000313" key="1">
    <source>
        <dbReference type="EMBL" id="KAG2858578.1"/>
    </source>
</evidence>
<comment type="caution">
    <text evidence="2">The sequence shown here is derived from an EMBL/GenBank/DDBJ whole genome shotgun (WGS) entry which is preliminary data.</text>
</comment>
<reference evidence="2" key="1">
    <citation type="submission" date="2018-05" db="EMBL/GenBank/DDBJ databases">
        <title>Effector identification in a new, highly contiguous assembly of the strawberry crown rot pathogen Phytophthora cactorum.</title>
        <authorList>
            <person name="Armitage A.D."/>
            <person name="Nellist C.F."/>
            <person name="Bates H."/>
            <person name="Vickerstaff R.J."/>
            <person name="Harrison R.J."/>
        </authorList>
    </citation>
    <scope>NUCLEOTIDE SEQUENCE</scope>
    <source>
        <strain evidence="1">15-7</strain>
        <strain evidence="2">P421</strain>
    </source>
</reference>
<dbReference type="EMBL" id="RCMG01000247">
    <property type="protein sequence ID" value="KAG2858578.1"/>
    <property type="molecule type" value="Genomic_DNA"/>
</dbReference>
<evidence type="ECO:0000313" key="3">
    <source>
        <dbReference type="Proteomes" id="UP000760860"/>
    </source>
</evidence>
<proteinExistence type="predicted"/>
<sequence length="102" mass="10938">MSYELTSTVNDVMCVSVLMPLDTCGDDTSVDRALVPPSNIFGASAATSPTLAALLIPFESDARITELTIDGYVDTYGLIRGTVSSEGDGRIRNDREVCLNIY</sequence>
<dbReference type="VEuPathDB" id="FungiDB:PC110_g9712"/>
<name>A0A8T1IBF2_9STRA</name>
<evidence type="ECO:0000313" key="2">
    <source>
        <dbReference type="EMBL" id="KAG3221426.1"/>
    </source>
</evidence>